<accession>A0A2P5F3R2</accession>
<dbReference type="OrthoDB" id="980460at2759"/>
<keyword evidence="8" id="KW-1185">Reference proteome</keyword>
<dbReference type="SUPFAM" id="SSF101941">
    <property type="entry name" value="NAC domain"/>
    <property type="match status" value="1"/>
</dbReference>
<sequence>MEDQITSNLVVHRNMMYHAHHAHVLSPMAENDSYLSSTSSSSSSNVKDDSNPSYVDKLPKGFRFVPTDAELIFYLLKKVRNDTLPPNRIRDVDLYKFSPWHLEEMHTLHVSDRGARYYFTPRHRRCKKGNRPNRATVDGYYKASGKDVAIFFRGRIIGSKRSLVFHKGKFPKGDKTDWLMQEFMLEDAEQRRKEGKDDDMKLDDWVLCKLYKKGHPETTKGREMETEDEDAQVVPPSEEQDTPSLHHEEAPQQINAYVSYSTSQQPIQASPTHSISLSTGGFDIYSSNNDSYIDYISDIVIDDDLDYIDSILNSELAKKNGGE</sequence>
<dbReference type="InterPro" id="IPR036093">
    <property type="entry name" value="NAC_dom_sf"/>
</dbReference>
<gene>
    <name evidence="7" type="primary">TorNAC23</name>
    <name evidence="7" type="ORF">TorRG33x02_118840</name>
</gene>
<keyword evidence="4" id="KW-0539">Nucleus</keyword>
<dbReference type="InParanoid" id="A0A2P5F3R2"/>
<evidence type="ECO:0000256" key="4">
    <source>
        <dbReference type="ARBA" id="ARBA00023242"/>
    </source>
</evidence>
<keyword evidence="2" id="KW-0238">DNA-binding</keyword>
<comment type="caution">
    <text evidence="7">The sequence shown here is derived from an EMBL/GenBank/DDBJ whole genome shotgun (WGS) entry which is preliminary data.</text>
</comment>
<evidence type="ECO:0000256" key="2">
    <source>
        <dbReference type="ARBA" id="ARBA00023125"/>
    </source>
</evidence>
<dbReference type="GO" id="GO:0006355">
    <property type="term" value="P:regulation of DNA-templated transcription"/>
    <property type="evidence" value="ECO:0007669"/>
    <property type="project" value="InterPro"/>
</dbReference>
<feature type="region of interest" description="Disordered" evidence="5">
    <location>
        <begin position="217"/>
        <end position="247"/>
    </location>
</feature>
<proteinExistence type="predicted"/>
<dbReference type="GO" id="GO:0003677">
    <property type="term" value="F:DNA binding"/>
    <property type="evidence" value="ECO:0007669"/>
    <property type="project" value="UniProtKB-KW"/>
</dbReference>
<reference evidence="8" key="1">
    <citation type="submission" date="2016-06" db="EMBL/GenBank/DDBJ databases">
        <title>Parallel loss of symbiosis genes in relatives of nitrogen-fixing non-legume Parasponia.</title>
        <authorList>
            <person name="Van Velzen R."/>
            <person name="Holmer R."/>
            <person name="Bu F."/>
            <person name="Rutten L."/>
            <person name="Van Zeijl A."/>
            <person name="Liu W."/>
            <person name="Santuari L."/>
            <person name="Cao Q."/>
            <person name="Sharma T."/>
            <person name="Shen D."/>
            <person name="Roswanjaya Y."/>
            <person name="Wardhani T."/>
            <person name="Kalhor M.S."/>
            <person name="Jansen J."/>
            <person name="Van den Hoogen J."/>
            <person name="Gungor B."/>
            <person name="Hartog M."/>
            <person name="Hontelez J."/>
            <person name="Verver J."/>
            <person name="Yang W.-C."/>
            <person name="Schijlen E."/>
            <person name="Repin R."/>
            <person name="Schilthuizen M."/>
            <person name="Schranz E."/>
            <person name="Heidstra R."/>
            <person name="Miyata K."/>
            <person name="Fedorova E."/>
            <person name="Kohlen W."/>
            <person name="Bisseling T."/>
            <person name="Smit S."/>
            <person name="Geurts R."/>
        </authorList>
    </citation>
    <scope>NUCLEOTIDE SEQUENCE [LARGE SCALE GENOMIC DNA]</scope>
    <source>
        <strain evidence="8">cv. RG33-2</strain>
    </source>
</reference>
<keyword evidence="1" id="KW-0805">Transcription regulation</keyword>
<dbReference type="InterPro" id="IPR003441">
    <property type="entry name" value="NAC-dom"/>
</dbReference>
<keyword evidence="3" id="KW-0804">Transcription</keyword>
<evidence type="ECO:0000256" key="5">
    <source>
        <dbReference type="SAM" id="MobiDB-lite"/>
    </source>
</evidence>
<feature type="region of interest" description="Disordered" evidence="5">
    <location>
        <begin position="33"/>
        <end position="52"/>
    </location>
</feature>
<dbReference type="Gene3D" id="2.170.150.80">
    <property type="entry name" value="NAC domain"/>
    <property type="match status" value="1"/>
</dbReference>
<dbReference type="Pfam" id="PF02365">
    <property type="entry name" value="NAM"/>
    <property type="match status" value="1"/>
</dbReference>
<dbReference type="EMBL" id="JXTC01000066">
    <property type="protein sequence ID" value="PON92379.1"/>
    <property type="molecule type" value="Genomic_DNA"/>
</dbReference>
<evidence type="ECO:0000256" key="1">
    <source>
        <dbReference type="ARBA" id="ARBA00023015"/>
    </source>
</evidence>
<dbReference type="PROSITE" id="PS51005">
    <property type="entry name" value="NAC"/>
    <property type="match status" value="1"/>
</dbReference>
<dbReference type="Proteomes" id="UP000237000">
    <property type="component" value="Unassembled WGS sequence"/>
</dbReference>
<organism evidence="7 8">
    <name type="scientific">Trema orientale</name>
    <name type="common">Charcoal tree</name>
    <name type="synonym">Celtis orientalis</name>
    <dbReference type="NCBI Taxonomy" id="63057"/>
    <lineage>
        <taxon>Eukaryota</taxon>
        <taxon>Viridiplantae</taxon>
        <taxon>Streptophyta</taxon>
        <taxon>Embryophyta</taxon>
        <taxon>Tracheophyta</taxon>
        <taxon>Spermatophyta</taxon>
        <taxon>Magnoliopsida</taxon>
        <taxon>eudicotyledons</taxon>
        <taxon>Gunneridae</taxon>
        <taxon>Pentapetalae</taxon>
        <taxon>rosids</taxon>
        <taxon>fabids</taxon>
        <taxon>Rosales</taxon>
        <taxon>Cannabaceae</taxon>
        <taxon>Trema</taxon>
    </lineage>
</organism>
<protein>
    <submittedName>
        <fullName evidence="7">NAC domain containing protein</fullName>
    </submittedName>
</protein>
<evidence type="ECO:0000313" key="8">
    <source>
        <dbReference type="Proteomes" id="UP000237000"/>
    </source>
</evidence>
<evidence type="ECO:0000313" key="7">
    <source>
        <dbReference type="EMBL" id="PON92379.1"/>
    </source>
</evidence>
<evidence type="ECO:0000256" key="3">
    <source>
        <dbReference type="ARBA" id="ARBA00023163"/>
    </source>
</evidence>
<feature type="compositionally biased region" description="Low complexity" evidence="5">
    <location>
        <begin position="33"/>
        <end position="45"/>
    </location>
</feature>
<feature type="domain" description="NAC" evidence="6">
    <location>
        <begin position="58"/>
        <end position="213"/>
    </location>
</feature>
<name>A0A2P5F3R2_TREOI</name>
<dbReference type="PANTHER" id="PTHR31719">
    <property type="entry name" value="NAC TRANSCRIPTION FACTOR 56"/>
    <property type="match status" value="1"/>
</dbReference>
<evidence type="ECO:0000259" key="6">
    <source>
        <dbReference type="PROSITE" id="PS51005"/>
    </source>
</evidence>
<dbReference type="STRING" id="63057.A0A2P5F3R2"/>
<dbReference type="PANTHER" id="PTHR31719:SF179">
    <property type="entry name" value="OS08G0148400 PROTEIN"/>
    <property type="match status" value="1"/>
</dbReference>
<dbReference type="AlphaFoldDB" id="A0A2P5F3R2"/>